<name>A0A7C9HDV8_9BACT</name>
<keyword evidence="1" id="KW-0812">Transmembrane</keyword>
<dbReference type="Proteomes" id="UP000482295">
    <property type="component" value="Unassembled WGS sequence"/>
</dbReference>
<keyword evidence="1" id="KW-1133">Transmembrane helix</keyword>
<keyword evidence="3" id="KW-1185">Reference proteome</keyword>
<feature type="transmembrane region" description="Helical" evidence="1">
    <location>
        <begin position="289"/>
        <end position="306"/>
    </location>
</feature>
<comment type="caution">
    <text evidence="2">The sequence shown here is derived from an EMBL/GenBank/DDBJ whole genome shotgun (WGS) entry which is preliminary data.</text>
</comment>
<feature type="transmembrane region" description="Helical" evidence="1">
    <location>
        <begin position="121"/>
        <end position="139"/>
    </location>
</feature>
<gene>
    <name evidence="2" type="ORF">F0475_05360</name>
</gene>
<protein>
    <submittedName>
        <fullName evidence="2">Uncharacterized protein</fullName>
    </submittedName>
</protein>
<evidence type="ECO:0000313" key="2">
    <source>
        <dbReference type="EMBL" id="MUL27743.1"/>
    </source>
</evidence>
<dbReference type="RefSeq" id="WP_155715791.1">
    <property type="nucleotide sequence ID" value="NZ_VVIQ01000004.1"/>
</dbReference>
<feature type="transmembrane region" description="Helical" evidence="1">
    <location>
        <begin position="360"/>
        <end position="379"/>
    </location>
</feature>
<organism evidence="2 3">
    <name type="scientific">Prevotella vespertina</name>
    <dbReference type="NCBI Taxonomy" id="2608404"/>
    <lineage>
        <taxon>Bacteria</taxon>
        <taxon>Pseudomonadati</taxon>
        <taxon>Bacteroidota</taxon>
        <taxon>Bacteroidia</taxon>
        <taxon>Bacteroidales</taxon>
        <taxon>Prevotellaceae</taxon>
        <taxon>Prevotella</taxon>
    </lineage>
</organism>
<feature type="transmembrane region" description="Helical" evidence="1">
    <location>
        <begin position="62"/>
        <end position="81"/>
    </location>
</feature>
<keyword evidence="1" id="KW-0472">Membrane</keyword>
<dbReference type="InterPro" id="IPR043742">
    <property type="entry name" value="DUF5687"/>
</dbReference>
<reference evidence="2 3" key="1">
    <citation type="submission" date="2019-09" db="EMBL/GenBank/DDBJ databases">
        <title>Prevotella A2879 sp. nov., isolated from an abscess of a patient.</title>
        <authorList>
            <person name="Buhl M."/>
            <person name="Oberhettinger P."/>
        </authorList>
    </citation>
    <scope>NUCLEOTIDE SEQUENCE [LARGE SCALE GENOMIC DNA]</scope>
    <source>
        <strain evidence="2 3">A2879</strain>
    </source>
</reference>
<feature type="transmembrane region" description="Helical" evidence="1">
    <location>
        <begin position="145"/>
        <end position="162"/>
    </location>
</feature>
<feature type="transmembrane region" description="Helical" evidence="1">
    <location>
        <begin position="32"/>
        <end position="50"/>
    </location>
</feature>
<accession>A0A7C9HDV8</accession>
<feature type="transmembrane region" description="Helical" evidence="1">
    <location>
        <begin position="318"/>
        <end position="339"/>
    </location>
</feature>
<dbReference type="AlphaFoldDB" id="A0A7C9HDV8"/>
<feature type="transmembrane region" description="Helical" evidence="1">
    <location>
        <begin position="174"/>
        <end position="197"/>
    </location>
</feature>
<feature type="transmembrane region" description="Helical" evidence="1">
    <location>
        <begin position="385"/>
        <end position="410"/>
    </location>
</feature>
<feature type="transmembrane region" description="Helical" evidence="1">
    <location>
        <begin position="209"/>
        <end position="231"/>
    </location>
</feature>
<dbReference type="Pfam" id="PF18940">
    <property type="entry name" value="DUF5687"/>
    <property type="match status" value="1"/>
</dbReference>
<sequence>MTYWETFLTLRQHFSLAEKRIKQRRANRIARYIYYALTLFAYAYIAWGGWQLANLASEPEYGGYRLIFILLPLFLIVDHIFRYGTIRQEFFRLRPYLLLPLPRYACVDYLILRQIAQHGNLFLPLIAIPFGLKSLLPAVGPMEMMGYTLGICLLSLINGQFFQITQTLSSRRLVYYLLPIVVYPLLFIPFFFVPSVADLFQQAALFGQLIMQGNIAFYLPALCLLIILTLINRRVLLSHLYYEAYTAGVTKTTKRHVLSLNFLEYFKELSEYLKLEVRFIQRNKRLRHSFINSTCFIIFYSIAMIWQSESDSTITDTILLYCFSIYGIAFLTPLMCYDGNYFECLVMLPKSLPQLLLAKYYFYSVLLLIPLLCLLPAVIMGNVSVWLILAFFLYTAGFTYRILFQMAIYNKVSYPMNASHSATRSNTKIPYMQYIVPFIVLGLPVPVILLGKNYHLENLSNLLLTLIGLPFILTHQQWIKQINRRMRAQQHEQIAGFRGC</sequence>
<feature type="transmembrane region" description="Helical" evidence="1">
    <location>
        <begin position="431"/>
        <end position="450"/>
    </location>
</feature>
<feature type="transmembrane region" description="Helical" evidence="1">
    <location>
        <begin position="462"/>
        <end position="479"/>
    </location>
</feature>
<proteinExistence type="predicted"/>
<dbReference type="EMBL" id="VVIQ01000004">
    <property type="protein sequence ID" value="MUL27743.1"/>
    <property type="molecule type" value="Genomic_DNA"/>
</dbReference>
<evidence type="ECO:0000256" key="1">
    <source>
        <dbReference type="SAM" id="Phobius"/>
    </source>
</evidence>
<evidence type="ECO:0000313" key="3">
    <source>
        <dbReference type="Proteomes" id="UP000482295"/>
    </source>
</evidence>